<dbReference type="SUPFAM" id="SSF48452">
    <property type="entry name" value="TPR-like"/>
    <property type="match status" value="1"/>
</dbReference>
<sequence length="126" mass="13447">MSLSPVMKCVTATFLAAGCVTSVPLTAQTIDQLDTLSDASVDAAAGIAMAREQAGRSEYLDALATLERVLAVHPKSHEARLIHAIYLCRIDDTQGGLVEIGKLKEKNYSKKLLAEARQMCAQGGED</sequence>
<dbReference type="AlphaFoldDB" id="A0A437GWA2"/>
<comment type="caution">
    <text evidence="2">The sequence shown here is derived from an EMBL/GenBank/DDBJ whole genome shotgun (WGS) entry which is preliminary data.</text>
</comment>
<gene>
    <name evidence="2" type="ORF">EKN06_10150</name>
</gene>
<evidence type="ECO:0008006" key="4">
    <source>
        <dbReference type="Google" id="ProtNLM"/>
    </source>
</evidence>
<dbReference type="Proteomes" id="UP000283003">
    <property type="component" value="Unassembled WGS sequence"/>
</dbReference>
<feature type="chain" id="PRO_5019556295" description="Tetratricopeptide repeat protein" evidence="1">
    <location>
        <begin position="28"/>
        <end position="126"/>
    </location>
</feature>
<evidence type="ECO:0000313" key="2">
    <source>
        <dbReference type="EMBL" id="RVQ66385.1"/>
    </source>
</evidence>
<name>A0A437GWA2_9SPHN</name>
<accession>A0A437GWA2</accession>
<evidence type="ECO:0000256" key="1">
    <source>
        <dbReference type="SAM" id="SignalP"/>
    </source>
</evidence>
<feature type="signal peptide" evidence="1">
    <location>
        <begin position="1"/>
        <end position="27"/>
    </location>
</feature>
<dbReference type="EMBL" id="RXOL01000004">
    <property type="protein sequence ID" value="RVQ66385.1"/>
    <property type="molecule type" value="Genomic_DNA"/>
</dbReference>
<keyword evidence="1" id="KW-0732">Signal</keyword>
<proteinExistence type="predicted"/>
<keyword evidence="3" id="KW-1185">Reference proteome</keyword>
<organism evidence="2 3">
    <name type="scientific">Croceicoccus ponticola</name>
    <dbReference type="NCBI Taxonomy" id="2217664"/>
    <lineage>
        <taxon>Bacteria</taxon>
        <taxon>Pseudomonadati</taxon>
        <taxon>Pseudomonadota</taxon>
        <taxon>Alphaproteobacteria</taxon>
        <taxon>Sphingomonadales</taxon>
        <taxon>Erythrobacteraceae</taxon>
        <taxon>Croceicoccus</taxon>
    </lineage>
</organism>
<reference evidence="2 3" key="1">
    <citation type="submission" date="2018-12" db="EMBL/GenBank/DDBJ databases">
        <title>Croceicoccus ponticola sp. nov., a lipolytic bacterium isolated from seawater.</title>
        <authorList>
            <person name="Yoon J.-H."/>
        </authorList>
    </citation>
    <scope>NUCLEOTIDE SEQUENCE [LARGE SCALE GENOMIC DNA]</scope>
    <source>
        <strain evidence="2 3">GM-16</strain>
    </source>
</reference>
<dbReference type="RefSeq" id="WP_127612808.1">
    <property type="nucleotide sequence ID" value="NZ_RXOL01000004.1"/>
</dbReference>
<protein>
    <recommendedName>
        <fullName evidence="4">Tetratricopeptide repeat protein</fullName>
    </recommendedName>
</protein>
<dbReference type="OrthoDB" id="7410925at2"/>
<dbReference type="InterPro" id="IPR011990">
    <property type="entry name" value="TPR-like_helical_dom_sf"/>
</dbReference>
<evidence type="ECO:0000313" key="3">
    <source>
        <dbReference type="Proteomes" id="UP000283003"/>
    </source>
</evidence>